<protein>
    <submittedName>
        <fullName evidence="1">Uncharacterized protein</fullName>
    </submittedName>
</protein>
<evidence type="ECO:0000313" key="1">
    <source>
        <dbReference type="EMBL" id="ACB37245.1"/>
    </source>
</evidence>
<accession>B2CRI8</accession>
<dbReference type="EMBL" id="EU545650">
    <property type="protein sequence ID" value="ACB37245.1"/>
    <property type="molecule type" value="Genomic_DNA"/>
</dbReference>
<reference evidence="1 2" key="1">
    <citation type="journal article" date="2008" name="Res. Microbiol.">
        <title>Viruses in acidic geothermal environments of the Kamchatka Peninsula.</title>
        <authorList>
            <person name="Bize A."/>
            <person name="Peng X."/>
            <person name="Prokofeva M."/>
            <person name="Maclellan K."/>
            <person name="Lucas S."/>
            <person name="Forterre P."/>
            <person name="Garrett R.A."/>
            <person name="Bonch-Osmolovskaya E.A."/>
            <person name="Prangishvili D."/>
        </authorList>
    </citation>
    <scope>NUCLEOTIDE SEQUENCE [LARGE SCALE GENOMIC DNA]</scope>
</reference>
<organism evidence="1 2">
    <name type="scientific">Betalipothrixvirus uzonense</name>
    <dbReference type="NCBI Taxonomy" id="512792"/>
    <lineage>
        <taxon>Viruses</taxon>
        <taxon>Adnaviria</taxon>
        <taxon>Zilligvirae</taxon>
        <taxon>Taleaviricota</taxon>
        <taxon>Tokiviricetes</taxon>
        <taxon>Ligamenvirales</taxon>
        <taxon>Lipothrixviridae</taxon>
        <taxon>Betalipothrixvirus</taxon>
    </lineage>
</organism>
<sequence>MSKTQLKLGKISFSVGDMVEVLAQGRKYRMKITEIDDYNNLIGEDSNGNPIYIKISKISVIRKISELEFYGGDNHVKPQ</sequence>
<proteinExistence type="predicted"/>
<dbReference type="RefSeq" id="YP_001798529.1">
    <property type="nucleotide sequence ID" value="NC_010537.1"/>
</dbReference>
<dbReference type="OrthoDB" id="24775at10239"/>
<dbReference type="Proteomes" id="UP000008691">
    <property type="component" value="Segment"/>
</dbReference>
<name>B2CRI8_9VIRU</name>
<dbReference type="GeneID" id="6186763"/>
<keyword evidence="2" id="KW-1185">Reference proteome</keyword>
<dbReference type="KEGG" id="vg:6186763"/>
<evidence type="ECO:0000313" key="2">
    <source>
        <dbReference type="Proteomes" id="UP000008691"/>
    </source>
</evidence>